<sequence>MKVNERTIYGGYSMDYNLFRTLPEIPNPKYIVFSDFDETYFPHQLTAERKSQIQALEQTIVEKSRVSGLLFGLVTGSDIEAVLEKMKRGGFQYLPHFIASNLGTEIHYFNKLKQGEIDEEWLSRFDNDNYHPDKIKEIVDLLASKNIALDSQSQMGASKYKSNYYYFCKNEEDDQLNLNHIRQVASDFKISININQCNPLAGDPENAYDIDFIPLGTGKDEIVRYILAKFKIDRQNAIAFGDSGNDLKMLQAVEFGYLLENATSEAKNGHGRLTIGSYSEGILNTIKELVV</sequence>
<dbReference type="SFLD" id="SFLDS00003">
    <property type="entry name" value="Haloacid_Dehalogenase"/>
    <property type="match status" value="1"/>
</dbReference>
<reference evidence="3 4" key="1">
    <citation type="submission" date="2017-01" db="EMBL/GenBank/DDBJ databases">
        <title>Bacillus cereus isolates.</title>
        <authorList>
            <person name="Beno S.M."/>
        </authorList>
    </citation>
    <scope>NUCLEOTIDE SEQUENCE [LARGE SCALE GENOMIC DNA]</scope>
    <source>
        <strain evidence="3 4">FSL W7-1108</strain>
    </source>
</reference>
<dbReference type="SUPFAM" id="SSF56784">
    <property type="entry name" value="HAD-like"/>
    <property type="match status" value="1"/>
</dbReference>
<gene>
    <name evidence="3" type="ORF">BW900_29005</name>
</gene>
<dbReference type="SFLD" id="SFLDG01141">
    <property type="entry name" value="C2.B.1:_Sucrose_Phosphatase_Li"/>
    <property type="match status" value="1"/>
</dbReference>
<evidence type="ECO:0000256" key="1">
    <source>
        <dbReference type="ARBA" id="ARBA00022801"/>
    </source>
</evidence>
<dbReference type="PROSITE" id="PS01229">
    <property type="entry name" value="COF_2"/>
    <property type="match status" value="1"/>
</dbReference>
<dbReference type="GO" id="GO:0000287">
    <property type="term" value="F:magnesium ion binding"/>
    <property type="evidence" value="ECO:0007669"/>
    <property type="project" value="TreeGrafter"/>
</dbReference>
<dbReference type="InterPro" id="IPR006379">
    <property type="entry name" value="HAD-SF_hydro_IIB"/>
</dbReference>
<accession>A0A1S9SZB0</accession>
<feature type="domain" description="Sucrose phosphatase-like" evidence="2">
    <location>
        <begin position="29"/>
        <end position="265"/>
    </location>
</feature>
<dbReference type="PANTHER" id="PTHR10000:SF57">
    <property type="entry name" value="KANOSAMINE-6-PHOSPHATE PHOSPHATASE"/>
    <property type="match status" value="1"/>
</dbReference>
<keyword evidence="1 3" id="KW-0378">Hydrolase</keyword>
<dbReference type="EMBL" id="MUAI01000062">
    <property type="protein sequence ID" value="OOR03068.1"/>
    <property type="molecule type" value="Genomic_DNA"/>
</dbReference>
<protein>
    <submittedName>
        <fullName evidence="3">HAD family hydrolase</fullName>
    </submittedName>
</protein>
<comment type="caution">
    <text evidence="3">The sequence shown here is derived from an EMBL/GenBank/DDBJ whole genome shotgun (WGS) entry which is preliminary data.</text>
</comment>
<dbReference type="Gene3D" id="3.30.70.1410">
    <property type="entry name" value="yhjk (haloacid dehalogenase-like hydrolase protein) domain"/>
    <property type="match status" value="1"/>
</dbReference>
<dbReference type="Proteomes" id="UP000190696">
    <property type="component" value="Unassembled WGS sequence"/>
</dbReference>
<dbReference type="GO" id="GO:0005829">
    <property type="term" value="C:cytosol"/>
    <property type="evidence" value="ECO:0007669"/>
    <property type="project" value="TreeGrafter"/>
</dbReference>
<evidence type="ECO:0000259" key="2">
    <source>
        <dbReference type="Pfam" id="PF05116"/>
    </source>
</evidence>
<organism evidence="3 4">
    <name type="scientific">Bacillus mycoides</name>
    <dbReference type="NCBI Taxonomy" id="1405"/>
    <lineage>
        <taxon>Bacteria</taxon>
        <taxon>Bacillati</taxon>
        <taxon>Bacillota</taxon>
        <taxon>Bacilli</taxon>
        <taxon>Bacillales</taxon>
        <taxon>Bacillaceae</taxon>
        <taxon>Bacillus</taxon>
        <taxon>Bacillus cereus group</taxon>
    </lineage>
</organism>
<dbReference type="GO" id="GO:0016791">
    <property type="term" value="F:phosphatase activity"/>
    <property type="evidence" value="ECO:0007669"/>
    <property type="project" value="TreeGrafter"/>
</dbReference>
<dbReference type="NCBIfam" id="TIGR01484">
    <property type="entry name" value="HAD-SF-IIB"/>
    <property type="match status" value="1"/>
</dbReference>
<dbReference type="InterPro" id="IPR006380">
    <property type="entry name" value="SPP-like_dom"/>
</dbReference>
<dbReference type="SFLD" id="SFLDG01140">
    <property type="entry name" value="C2.B:_Phosphomannomutase_and_P"/>
    <property type="match status" value="1"/>
</dbReference>
<dbReference type="AlphaFoldDB" id="A0A1S9SZB0"/>
<evidence type="ECO:0000313" key="4">
    <source>
        <dbReference type="Proteomes" id="UP000190696"/>
    </source>
</evidence>
<dbReference type="Gene3D" id="3.40.50.1000">
    <property type="entry name" value="HAD superfamily/HAD-like"/>
    <property type="match status" value="1"/>
</dbReference>
<proteinExistence type="predicted"/>
<dbReference type="InterPro" id="IPR036412">
    <property type="entry name" value="HAD-like_sf"/>
</dbReference>
<dbReference type="PANTHER" id="PTHR10000">
    <property type="entry name" value="PHOSPHOSERINE PHOSPHATASE"/>
    <property type="match status" value="1"/>
</dbReference>
<name>A0A1S9SZB0_BACMY</name>
<dbReference type="Pfam" id="PF05116">
    <property type="entry name" value="S6PP"/>
    <property type="match status" value="1"/>
</dbReference>
<dbReference type="InterPro" id="IPR023214">
    <property type="entry name" value="HAD_sf"/>
</dbReference>
<evidence type="ECO:0000313" key="3">
    <source>
        <dbReference type="EMBL" id="OOR03068.1"/>
    </source>
</evidence>